<feature type="zinc finger region" description="C3H1-type" evidence="4">
    <location>
        <begin position="788"/>
        <end position="816"/>
    </location>
</feature>
<evidence type="ECO:0000256" key="3">
    <source>
        <dbReference type="ARBA" id="ARBA00022833"/>
    </source>
</evidence>
<dbReference type="InterPro" id="IPR019734">
    <property type="entry name" value="TPR_rpt"/>
</dbReference>
<dbReference type="CTD" id="100003994"/>
<dbReference type="OrthoDB" id="433738at2759"/>
<dbReference type="InterPro" id="IPR022755">
    <property type="entry name" value="Znf_C2H2_jaz"/>
</dbReference>
<organism evidence="7 8">
    <name type="scientific">Pygocentrus nattereri</name>
    <name type="common">Red-bellied piranha</name>
    <dbReference type="NCBI Taxonomy" id="42514"/>
    <lineage>
        <taxon>Eukaryota</taxon>
        <taxon>Metazoa</taxon>
        <taxon>Chordata</taxon>
        <taxon>Craniata</taxon>
        <taxon>Vertebrata</taxon>
        <taxon>Euteleostomi</taxon>
        <taxon>Actinopterygii</taxon>
        <taxon>Neopterygii</taxon>
        <taxon>Teleostei</taxon>
        <taxon>Ostariophysi</taxon>
        <taxon>Characiformes</taxon>
        <taxon>Characoidei</taxon>
        <taxon>Pygocentrus</taxon>
    </lineage>
</organism>
<keyword evidence="8" id="KW-1185">Reference proteome</keyword>
<keyword evidence="3 4" id="KW-0862">Zinc</keyword>
<dbReference type="PANTHER" id="PTHR14928:SF6">
    <property type="entry name" value="ZINC FINGER CCCH DOMAIN-CONTAINING PROTEIN 7B"/>
    <property type="match status" value="1"/>
</dbReference>
<sequence>MNMERQKRKEEIQRALAFIQSSLPFPDPDGYEGFMMQLVCNLLDEGNAAFCEGEWTLARGHFSEGISVARYAQAEGLKVPVALLESLYVNRAAALHNMGEFELGVRDCDNALSVSKDSGRALYRKAVCLKELGKYKEAYECSTTCLLTSPQDKKVSELAQELANKLDLKTRKAYVGLQPVADGSGDSLPSLEPIPNGLDNLCDVAVGFSECVSPVLPAPVPVSDACEDPLVARAAVLDVDVSLSVPVSEPLGDCELMGEELDTLLDSCVSTQEELLQTSSKGGVVPTHVPAGGVMGLGPSFPPLLPAPSPHLPPAFFPSAVNQLNTLDTFSEPNRDLAPPNRPLDALDSFSPLDAPPQGSVAPQPSLVVGGEGLDSLSEFTLPGGKVSHSFFPQVKIKSSTGCINSTNGRVASTLSQLSKNPLEHTHDFTQACSACFTRIGPGVLDCEYKVDLGHFCKKDILLCRRKGANPWRRVRPRPTRNNFLGSYVLCKEVLEHQDCKYGEACTFAYCQEEIDVWTQERRGLLTRELLFNPLSTNQRQALSVLRLLNSHKGMFMFLCEECFDYKPRIISKRYKESPSLCSNGVSHHQFDKNKCLVHVVKNSSICYNKIRPLSYHCQFDVCPRRHSCPLENSCSLAHSVIELECWILQKDRGTTHEEIVQESKKHWHKQRPGNLLSSQTDGAVAKGEGVGKGTEMNGKLGAVQSSGMVAVGTGNVLAVKDLRLMMKFVCSQCWKDGLMSEPDKTQKYCSSKARHSWTKERKVLLVKSQDREKWVSIRPLPFAKTYPQQYDICVHVLKQKKCHYIGNCSFAHSHEERELWTYMKNTGLRDLQHVYDVWLSTANQNKRIEGTPLSQSVEEKQITMPTDFAEPIDGFHCRLCGKHSNSERQWQQHISSERHKDRVLSGAGEEENLTWIHRFPGHCFALCPRLQTGCDEGVSCDFAHSDEELQEWRDRRDFLRRRLDKARADMLIAPTDNDFGKYNFLLQD</sequence>
<dbReference type="PANTHER" id="PTHR14928">
    <property type="entry name" value="MICRO-RNA BINDING ZINC FINGER CCCH DOMAIN-CONTAINING PROTEIN 7"/>
    <property type="match status" value="1"/>
</dbReference>
<feature type="domain" description="C3H1-type" evidence="6">
    <location>
        <begin position="927"/>
        <end position="948"/>
    </location>
</feature>
<evidence type="ECO:0000256" key="2">
    <source>
        <dbReference type="ARBA" id="ARBA00022771"/>
    </source>
</evidence>
<dbReference type="GO" id="GO:0035196">
    <property type="term" value="P:miRNA processing"/>
    <property type="evidence" value="ECO:0007669"/>
    <property type="project" value="TreeGrafter"/>
</dbReference>
<dbReference type="GO" id="GO:0035198">
    <property type="term" value="F:miRNA binding"/>
    <property type="evidence" value="ECO:0007669"/>
    <property type="project" value="InterPro"/>
</dbReference>
<dbReference type="SUPFAM" id="SSF57667">
    <property type="entry name" value="beta-beta-alpha zinc fingers"/>
    <property type="match status" value="1"/>
</dbReference>
<evidence type="ECO:0000256" key="1">
    <source>
        <dbReference type="ARBA" id="ARBA00022723"/>
    </source>
</evidence>
<dbReference type="PROSITE" id="PS50103">
    <property type="entry name" value="ZF_C3H1"/>
    <property type="match status" value="2"/>
</dbReference>
<evidence type="ECO:0000313" key="8">
    <source>
        <dbReference type="Proteomes" id="UP001501920"/>
    </source>
</evidence>
<feature type="region of interest" description="Disordered" evidence="5">
    <location>
        <begin position="330"/>
        <end position="363"/>
    </location>
</feature>
<dbReference type="Ensembl" id="ENSPNAT00000000354.2">
    <property type="protein sequence ID" value="ENSPNAP00000008310.1"/>
    <property type="gene ID" value="ENSPNAG00000013903.2"/>
</dbReference>
<dbReference type="GeneID" id="108439116"/>
<feature type="region of interest" description="Disordered" evidence="5">
    <location>
        <begin position="665"/>
        <end position="692"/>
    </location>
</feature>
<keyword evidence="1 4" id="KW-0479">Metal-binding</keyword>
<protein>
    <recommendedName>
        <fullName evidence="6">C3H1-type domain-containing protein</fullName>
    </recommendedName>
</protein>
<evidence type="ECO:0000256" key="5">
    <source>
        <dbReference type="SAM" id="MobiDB-lite"/>
    </source>
</evidence>
<dbReference type="Pfam" id="PF12171">
    <property type="entry name" value="zf-C2H2_jaz"/>
    <property type="match status" value="1"/>
</dbReference>
<feature type="zinc finger region" description="C3H1-type" evidence="4">
    <location>
        <begin position="927"/>
        <end position="948"/>
    </location>
</feature>
<dbReference type="InterPro" id="IPR039691">
    <property type="entry name" value="ZC3H7A/B"/>
</dbReference>
<dbReference type="Gene3D" id="3.30.160.60">
    <property type="entry name" value="Classic Zinc Finger"/>
    <property type="match status" value="1"/>
</dbReference>
<dbReference type="GO" id="GO:0008270">
    <property type="term" value="F:zinc ion binding"/>
    <property type="evidence" value="ECO:0007669"/>
    <property type="project" value="UniProtKB-KW"/>
</dbReference>
<evidence type="ECO:0000313" key="7">
    <source>
        <dbReference type="Ensembl" id="ENSPNAP00000008310.1"/>
    </source>
</evidence>
<evidence type="ECO:0000259" key="6">
    <source>
        <dbReference type="PROSITE" id="PS50103"/>
    </source>
</evidence>
<accession>A0A3B4CAM4</accession>
<reference evidence="7" key="3">
    <citation type="submission" date="2025-09" db="UniProtKB">
        <authorList>
            <consortium name="Ensembl"/>
        </authorList>
    </citation>
    <scope>IDENTIFICATION</scope>
</reference>
<dbReference type="RefSeq" id="XP_017572815.1">
    <property type="nucleotide sequence ID" value="XM_017717326.2"/>
</dbReference>
<dbReference type="Gene3D" id="1.25.40.10">
    <property type="entry name" value="Tetratricopeptide repeat domain"/>
    <property type="match status" value="1"/>
</dbReference>
<name>A0A3B4CAM4_PYGNA</name>
<dbReference type="InterPro" id="IPR036236">
    <property type="entry name" value="Znf_C2H2_sf"/>
</dbReference>
<proteinExistence type="predicted"/>
<dbReference type="Proteomes" id="UP001501920">
    <property type="component" value="Chromosome 1"/>
</dbReference>
<keyword evidence="2 4" id="KW-0863">Zinc-finger</keyword>
<dbReference type="GeneTree" id="ENSGT00390000018542"/>
<dbReference type="SMART" id="SM00028">
    <property type="entry name" value="TPR"/>
    <property type="match status" value="2"/>
</dbReference>
<dbReference type="AlphaFoldDB" id="A0A3B4CAM4"/>
<feature type="domain" description="C3H1-type" evidence="6">
    <location>
        <begin position="788"/>
        <end position="816"/>
    </location>
</feature>
<dbReference type="SUPFAM" id="SSF48452">
    <property type="entry name" value="TPR-like"/>
    <property type="match status" value="1"/>
</dbReference>
<dbReference type="OMA" id="TQACSAC"/>
<dbReference type="InterPro" id="IPR000571">
    <property type="entry name" value="Znf_CCCH"/>
</dbReference>
<dbReference type="InterPro" id="IPR011990">
    <property type="entry name" value="TPR-like_helical_dom_sf"/>
</dbReference>
<evidence type="ECO:0000256" key="4">
    <source>
        <dbReference type="PROSITE-ProRule" id="PRU00723"/>
    </source>
</evidence>
<reference evidence="7 8" key="1">
    <citation type="submission" date="2020-10" db="EMBL/GenBank/DDBJ databases">
        <title>Pygocentrus nattereri (red-bellied piranha) genome, fPygNat1, primary haplotype.</title>
        <authorList>
            <person name="Myers G."/>
            <person name="Meyer A."/>
            <person name="Karagic N."/>
            <person name="Pippel M."/>
            <person name="Winkler S."/>
            <person name="Tracey A."/>
            <person name="Wood J."/>
            <person name="Formenti G."/>
            <person name="Howe K."/>
            <person name="Fedrigo O."/>
            <person name="Jarvis E.D."/>
        </authorList>
    </citation>
    <scope>NUCLEOTIDE SEQUENCE [LARGE SCALE GENOMIC DNA]</scope>
</reference>
<reference evidence="7" key="2">
    <citation type="submission" date="2025-08" db="UniProtKB">
        <authorList>
            <consortium name="Ensembl"/>
        </authorList>
    </citation>
    <scope>IDENTIFICATION</scope>
</reference>